<dbReference type="PROSITE" id="PS50089">
    <property type="entry name" value="ZF_RING_2"/>
    <property type="match status" value="1"/>
</dbReference>
<evidence type="ECO:0000256" key="2">
    <source>
        <dbReference type="SAM" id="MobiDB-lite"/>
    </source>
</evidence>
<accession>A0AAV5RM72</accession>
<organism evidence="4 5">
    <name type="scientific">Starmerella bacillaris</name>
    <name type="common">Yeast</name>
    <name type="synonym">Candida zemplinina</name>
    <dbReference type="NCBI Taxonomy" id="1247836"/>
    <lineage>
        <taxon>Eukaryota</taxon>
        <taxon>Fungi</taxon>
        <taxon>Dikarya</taxon>
        <taxon>Ascomycota</taxon>
        <taxon>Saccharomycotina</taxon>
        <taxon>Dipodascomycetes</taxon>
        <taxon>Dipodascales</taxon>
        <taxon>Trichomonascaceae</taxon>
        <taxon>Starmerella</taxon>
    </lineage>
</organism>
<dbReference type="GO" id="GO:0008270">
    <property type="term" value="F:zinc ion binding"/>
    <property type="evidence" value="ECO:0007669"/>
    <property type="project" value="UniProtKB-KW"/>
</dbReference>
<dbReference type="SUPFAM" id="SSF57850">
    <property type="entry name" value="RING/U-box"/>
    <property type="match status" value="1"/>
</dbReference>
<keyword evidence="1" id="KW-0863">Zinc-finger</keyword>
<comment type="caution">
    <text evidence="4">The sequence shown here is derived from an EMBL/GenBank/DDBJ whole genome shotgun (WGS) entry which is preliminary data.</text>
</comment>
<dbReference type="AlphaFoldDB" id="A0AAV5RM72"/>
<evidence type="ECO:0000313" key="4">
    <source>
        <dbReference type="EMBL" id="GMM52212.1"/>
    </source>
</evidence>
<evidence type="ECO:0000256" key="1">
    <source>
        <dbReference type="PROSITE-ProRule" id="PRU00175"/>
    </source>
</evidence>
<reference evidence="4 5" key="1">
    <citation type="journal article" date="2023" name="Elife">
        <title>Identification of key yeast species and microbe-microbe interactions impacting larval growth of Drosophila in the wild.</title>
        <authorList>
            <person name="Mure A."/>
            <person name="Sugiura Y."/>
            <person name="Maeda R."/>
            <person name="Honda K."/>
            <person name="Sakurai N."/>
            <person name="Takahashi Y."/>
            <person name="Watada M."/>
            <person name="Katoh T."/>
            <person name="Gotoh A."/>
            <person name="Gotoh Y."/>
            <person name="Taniguchi I."/>
            <person name="Nakamura K."/>
            <person name="Hayashi T."/>
            <person name="Katayama T."/>
            <person name="Uemura T."/>
            <person name="Hattori Y."/>
        </authorList>
    </citation>
    <scope>NUCLEOTIDE SEQUENCE [LARGE SCALE GENOMIC DNA]</scope>
    <source>
        <strain evidence="4 5">SB-73</strain>
    </source>
</reference>
<proteinExistence type="predicted"/>
<keyword evidence="5" id="KW-1185">Reference proteome</keyword>
<keyword evidence="1" id="KW-0862">Zinc</keyword>
<feature type="compositionally biased region" description="Pro residues" evidence="2">
    <location>
        <begin position="87"/>
        <end position="104"/>
    </location>
</feature>
<dbReference type="InterPro" id="IPR001841">
    <property type="entry name" value="Znf_RING"/>
</dbReference>
<keyword evidence="1" id="KW-0479">Metal-binding</keyword>
<evidence type="ECO:0000313" key="5">
    <source>
        <dbReference type="Proteomes" id="UP001362899"/>
    </source>
</evidence>
<evidence type="ECO:0000259" key="3">
    <source>
        <dbReference type="PROSITE" id="PS50089"/>
    </source>
</evidence>
<name>A0AAV5RM72_STABA</name>
<feature type="domain" description="RING-type" evidence="3">
    <location>
        <begin position="178"/>
        <end position="220"/>
    </location>
</feature>
<feature type="region of interest" description="Disordered" evidence="2">
    <location>
        <begin position="69"/>
        <end position="113"/>
    </location>
</feature>
<sequence length="836" mass="92765">MQSTESFNLNRVPRKPVIPPRLDLVGARRMLPPADFENYPRKKLDMRLDINKPMNTIVTIATLETLKDSKSTPLPASPKVNRKRRGSPPPCNPYSPGCRPPLPSSPYSASADGLSTPLAQIMPAIPSEPPAMNLLPRQYNADEFDSDISSDYENAEVLDGRASMCPSLIALAGITTKCSICGDNSLRRLDALEVMCGHFVHRICLKECEKEGLTPGCKTCGQDCVYVNSNSNQKSDLPIEAESPRVDSANNFDINILDNELRQRSVRKSCPISVQRFSRSDKDRHEMLISVTAQDISGSSEYTKYTLTEADIKYARSAALDALGTCQFSGVNIRESKIGKMRLTSTFMSNNEKLTAYLFDYCIILTKISDGFDSLVDLINLSDDDLVIYPLTNSLVVKRTGTEGISRLLQASRTTISKWIAGINNSSLNFPIAPLQANGLAPPLEPMYFDAGCLDLVVCLPFEYLDIIPSILAKLGPQDRLGVVTSTKTYKTAWISPHKPGWAGWNKFRDMDLDLCDEFNDSSCNALDTAQMLYNDTHYGTQMSVIFVAGCSFDYDTQHTWGIPIHTVGCGELNIEVFRQISKRTGGQYLYAESDMELAACVSGIAAAERTYRYHDVALYVEPAEGLKTTMVIGDETVKLDETDQIEIPLGSLLCGQTKTVQLELRGTCKNNQRLLNVCQLHCKNAVNEHRITTNVTGYINPWTANCLHFYKFAQMTIDTMDMCRDKLELGEHNACCDMLRKISTGILQASSGLDSKAQNSDWAVSIIENANPGMNTENTIAKCKALAHGVRELSDKIEKNRYLPRAGRAILNEAQDILRYKRAVTNRSALERVFL</sequence>
<dbReference type="EMBL" id="BTGC01000008">
    <property type="protein sequence ID" value="GMM52212.1"/>
    <property type="molecule type" value="Genomic_DNA"/>
</dbReference>
<gene>
    <name evidence="4" type="ORF">DASB73_031750</name>
</gene>
<protein>
    <recommendedName>
        <fullName evidence="3">RING-type domain-containing protein</fullName>
    </recommendedName>
</protein>
<dbReference type="Proteomes" id="UP001362899">
    <property type="component" value="Unassembled WGS sequence"/>
</dbReference>